<organism evidence="1">
    <name type="scientific">viral metagenome</name>
    <dbReference type="NCBI Taxonomy" id="1070528"/>
    <lineage>
        <taxon>unclassified sequences</taxon>
        <taxon>metagenomes</taxon>
        <taxon>organismal metagenomes</taxon>
    </lineage>
</organism>
<sequence>MKSGLIIFTTSNNLFGRVQHAVEGGLATHVAEAYWSFERSRYEVLEMSIRAVSTELKAWWAKHGVSVLSVADLDLSGRQVIAWDECAATELMAHRWYDVGFLFGFLYRPLARRFGKAKRDICSEQAVRLIKASWSECLFPGLDWHLVSPADLHRYVGQTVRDVKKEVDAYVGADRKNIG</sequence>
<gene>
    <name evidence="1" type="ORF">MM415B04464_0015</name>
</gene>
<dbReference type="AlphaFoldDB" id="A0A6M3LEL9"/>
<name>A0A6M3LEL9_9ZZZZ</name>
<proteinExistence type="predicted"/>
<accession>A0A6M3LEL9</accession>
<reference evidence="1" key="1">
    <citation type="submission" date="2020-03" db="EMBL/GenBank/DDBJ databases">
        <title>The deep terrestrial virosphere.</title>
        <authorList>
            <person name="Holmfeldt K."/>
            <person name="Nilsson E."/>
            <person name="Simone D."/>
            <person name="Lopez-Fernandez M."/>
            <person name="Wu X."/>
            <person name="de Brujin I."/>
            <person name="Lundin D."/>
            <person name="Andersson A."/>
            <person name="Bertilsson S."/>
            <person name="Dopson M."/>
        </authorList>
    </citation>
    <scope>NUCLEOTIDE SEQUENCE</scope>
    <source>
        <strain evidence="1">MM415B04464</strain>
    </source>
</reference>
<dbReference type="EMBL" id="MT143098">
    <property type="protein sequence ID" value="QJA92819.1"/>
    <property type="molecule type" value="Genomic_DNA"/>
</dbReference>
<evidence type="ECO:0000313" key="1">
    <source>
        <dbReference type="EMBL" id="QJA92819.1"/>
    </source>
</evidence>
<protein>
    <submittedName>
        <fullName evidence="1">Uncharacterized protein</fullName>
    </submittedName>
</protein>